<name>A0ABS9BUV5_9BACT</name>
<dbReference type="EMBL" id="JAKEVZ010000004">
    <property type="protein sequence ID" value="MCF1750698.1"/>
    <property type="molecule type" value="Genomic_DNA"/>
</dbReference>
<dbReference type="Proteomes" id="UP001201449">
    <property type="component" value="Unassembled WGS sequence"/>
</dbReference>
<protein>
    <submittedName>
        <fullName evidence="3">Alpha/beta hydrolase</fullName>
    </submittedName>
</protein>
<dbReference type="Pfam" id="PF20434">
    <property type="entry name" value="BD-FAE"/>
    <property type="match status" value="1"/>
</dbReference>
<sequence length="297" mass="32638">MTKFAPFLVFLLLPFLVISQTEIPLYNGPVPNSKDVPNEETSEVRPDGILVISKVSVPTLTVYQAEKPNGKAIIICPGGGYWILAAGHEGHDVAKEFAKRGVTAFVLKYRLPNGATMVDKSIGPLQDAQRAIQMVRENADKWNVDPQQIGIMGFSAGGHLASTAGTQFHREVIDNPNKTSLRPDFLVLIYPVITFDPVVGHSGSSKNLIGERPSQGMINLYSNDKQVTAETPPSYLVHSKDDPVKIENTYLFIEALKQHGVPYGTTIYESGGHGYGMVNKTSEVRWMDELEKWMGAL</sequence>
<dbReference type="PANTHER" id="PTHR48081">
    <property type="entry name" value="AB HYDROLASE SUPERFAMILY PROTEIN C4A8.06C"/>
    <property type="match status" value="1"/>
</dbReference>
<dbReference type="PANTHER" id="PTHR48081:SF6">
    <property type="entry name" value="PEPTIDASE S9 PROLYL OLIGOPEPTIDASE CATALYTIC DOMAIN-CONTAINING PROTEIN"/>
    <property type="match status" value="1"/>
</dbReference>
<comment type="caution">
    <text evidence="3">The sequence shown here is derived from an EMBL/GenBank/DDBJ whole genome shotgun (WGS) entry which is preliminary data.</text>
</comment>
<evidence type="ECO:0000259" key="2">
    <source>
        <dbReference type="Pfam" id="PF20434"/>
    </source>
</evidence>
<dbReference type="RefSeq" id="WP_234860777.1">
    <property type="nucleotide sequence ID" value="NZ_JAKEVZ010000004.1"/>
</dbReference>
<gene>
    <name evidence="3" type="ORF">L0U89_06415</name>
</gene>
<dbReference type="GO" id="GO:0016787">
    <property type="term" value="F:hydrolase activity"/>
    <property type="evidence" value="ECO:0007669"/>
    <property type="project" value="UniProtKB-KW"/>
</dbReference>
<evidence type="ECO:0000256" key="1">
    <source>
        <dbReference type="ARBA" id="ARBA00022801"/>
    </source>
</evidence>
<dbReference type="InterPro" id="IPR029058">
    <property type="entry name" value="AB_hydrolase_fold"/>
</dbReference>
<feature type="domain" description="BD-FAE-like" evidence="2">
    <location>
        <begin position="66"/>
        <end position="253"/>
    </location>
</feature>
<keyword evidence="1 3" id="KW-0378">Hydrolase</keyword>
<dbReference type="Gene3D" id="3.40.50.1820">
    <property type="entry name" value="alpha/beta hydrolase"/>
    <property type="match status" value="1"/>
</dbReference>
<keyword evidence="4" id="KW-1185">Reference proteome</keyword>
<proteinExistence type="predicted"/>
<reference evidence="3 4" key="1">
    <citation type="submission" date="2022-01" db="EMBL/GenBank/DDBJ databases">
        <title>Mariniradius saccharolyticus sp. nov., isolated from sediment of a river.</title>
        <authorList>
            <person name="Liu H."/>
        </authorList>
    </citation>
    <scope>NUCLEOTIDE SEQUENCE [LARGE SCALE GENOMIC DNA]</scope>
    <source>
        <strain evidence="3 4">RY-2</strain>
    </source>
</reference>
<evidence type="ECO:0000313" key="4">
    <source>
        <dbReference type="Proteomes" id="UP001201449"/>
    </source>
</evidence>
<organism evidence="3 4">
    <name type="scientific">Mariniradius sediminis</name>
    <dbReference type="NCBI Taxonomy" id="2909237"/>
    <lineage>
        <taxon>Bacteria</taxon>
        <taxon>Pseudomonadati</taxon>
        <taxon>Bacteroidota</taxon>
        <taxon>Cytophagia</taxon>
        <taxon>Cytophagales</taxon>
        <taxon>Cyclobacteriaceae</taxon>
        <taxon>Mariniradius</taxon>
    </lineage>
</organism>
<dbReference type="InterPro" id="IPR049492">
    <property type="entry name" value="BD-FAE-like_dom"/>
</dbReference>
<dbReference type="SUPFAM" id="SSF53474">
    <property type="entry name" value="alpha/beta-Hydrolases"/>
    <property type="match status" value="1"/>
</dbReference>
<evidence type="ECO:0000313" key="3">
    <source>
        <dbReference type="EMBL" id="MCF1750698.1"/>
    </source>
</evidence>
<dbReference type="InterPro" id="IPR050300">
    <property type="entry name" value="GDXG_lipolytic_enzyme"/>
</dbReference>
<accession>A0ABS9BUV5</accession>